<dbReference type="OrthoDB" id="2740448at2759"/>
<dbReference type="GO" id="GO:0003677">
    <property type="term" value="F:DNA binding"/>
    <property type="evidence" value="ECO:0007669"/>
    <property type="project" value="UniProtKB-KW"/>
</dbReference>
<dbReference type="GO" id="GO:0046872">
    <property type="term" value="F:metal ion binding"/>
    <property type="evidence" value="ECO:0007669"/>
    <property type="project" value="UniProtKB-KW"/>
</dbReference>
<dbReference type="Pfam" id="PF08493">
    <property type="entry name" value="AflR"/>
    <property type="match status" value="1"/>
</dbReference>
<comment type="caution">
    <text evidence="7">The sequence shown here is derived from an EMBL/GenBank/DDBJ whole genome shotgun (WGS) entry which is preliminary data.</text>
</comment>
<evidence type="ECO:0000259" key="6">
    <source>
        <dbReference type="Pfam" id="PF08493"/>
    </source>
</evidence>
<evidence type="ECO:0000313" key="7">
    <source>
        <dbReference type="EMBL" id="PHH66067.1"/>
    </source>
</evidence>
<keyword evidence="8" id="KW-1185">Reference proteome</keyword>
<evidence type="ECO:0000256" key="1">
    <source>
        <dbReference type="ARBA" id="ARBA00022723"/>
    </source>
</evidence>
<accession>A0A2C5YBI1</accession>
<keyword evidence="3" id="KW-0238">DNA-binding</keyword>
<organism evidence="7 8">
    <name type="scientific">Ophiocordyceps australis</name>
    <dbReference type="NCBI Taxonomy" id="1399860"/>
    <lineage>
        <taxon>Eukaryota</taxon>
        <taxon>Fungi</taxon>
        <taxon>Dikarya</taxon>
        <taxon>Ascomycota</taxon>
        <taxon>Pezizomycotina</taxon>
        <taxon>Sordariomycetes</taxon>
        <taxon>Hypocreomycetidae</taxon>
        <taxon>Hypocreales</taxon>
        <taxon>Ophiocordycipitaceae</taxon>
        <taxon>Ophiocordyceps</taxon>
    </lineage>
</organism>
<reference evidence="7 8" key="1">
    <citation type="submission" date="2017-06" db="EMBL/GenBank/DDBJ databases">
        <title>Ant-infecting Ophiocordyceps genomes reveal a high diversity of potential behavioral manipulation genes and a possible major role for enterotoxins.</title>
        <authorList>
            <person name="De Bekker C."/>
            <person name="Evans H.C."/>
            <person name="Brachmann A."/>
            <person name="Hughes D.P."/>
        </authorList>
    </citation>
    <scope>NUCLEOTIDE SEQUENCE [LARGE SCALE GENOMIC DNA]</scope>
    <source>
        <strain evidence="7 8">Map64</strain>
    </source>
</reference>
<name>A0A2C5YBI1_9HYPO</name>
<gene>
    <name evidence="7" type="ORF">CDD81_592</name>
</gene>
<keyword evidence="5" id="KW-0539">Nucleus</keyword>
<evidence type="ECO:0000256" key="5">
    <source>
        <dbReference type="ARBA" id="ARBA00023242"/>
    </source>
</evidence>
<keyword evidence="2" id="KW-0805">Transcription regulation</keyword>
<proteinExistence type="predicted"/>
<evidence type="ECO:0000256" key="4">
    <source>
        <dbReference type="ARBA" id="ARBA00023163"/>
    </source>
</evidence>
<protein>
    <recommendedName>
        <fullName evidence="6">Aflatoxin regulatory protein domain-containing protein</fullName>
    </recommendedName>
</protein>
<evidence type="ECO:0000256" key="3">
    <source>
        <dbReference type="ARBA" id="ARBA00023125"/>
    </source>
</evidence>
<evidence type="ECO:0000256" key="2">
    <source>
        <dbReference type="ARBA" id="ARBA00023015"/>
    </source>
</evidence>
<dbReference type="EMBL" id="NJET01000011">
    <property type="protein sequence ID" value="PHH66067.1"/>
    <property type="molecule type" value="Genomic_DNA"/>
</dbReference>
<dbReference type="Proteomes" id="UP000226192">
    <property type="component" value="Unassembled WGS sequence"/>
</dbReference>
<dbReference type="GO" id="GO:0005634">
    <property type="term" value="C:nucleus"/>
    <property type="evidence" value="ECO:0007669"/>
    <property type="project" value="InterPro"/>
</dbReference>
<feature type="domain" description="Aflatoxin regulatory protein" evidence="6">
    <location>
        <begin position="91"/>
        <end position="181"/>
    </location>
</feature>
<evidence type="ECO:0000313" key="8">
    <source>
        <dbReference type="Proteomes" id="UP000226192"/>
    </source>
</evidence>
<sequence>MAMEALDGCQYGSLLSLPSASPDTLLEAEGDVLVSPDLEALNTQPKAAISAQWLDDLLSSTSHGLSEAEGVPLSSRSSASPSSSPVCHNPHECCSAVATRLLATLHASSPSCLLNASPQLSRAVDSVLASCQEALGAMRGLLACPCYASPPLQLLVAVIVAETLGWYRRIIDAYSRQGQAQPVVVRRSLFVGNHCLDHDLEAAVIGQVLLRRLQELETLIGDVAWSGHGDSRSRHMLPEMHSRMHGFLETQLSAVRRALFNLDHDMASAAP</sequence>
<keyword evidence="1" id="KW-0479">Metal-binding</keyword>
<dbReference type="GO" id="GO:0045122">
    <property type="term" value="P:aflatoxin biosynthetic process"/>
    <property type="evidence" value="ECO:0007669"/>
    <property type="project" value="InterPro"/>
</dbReference>
<dbReference type="GO" id="GO:0006355">
    <property type="term" value="P:regulation of DNA-templated transcription"/>
    <property type="evidence" value="ECO:0007669"/>
    <property type="project" value="InterPro"/>
</dbReference>
<keyword evidence="4" id="KW-0804">Transcription</keyword>
<dbReference type="AlphaFoldDB" id="A0A2C5YBI1"/>
<dbReference type="InterPro" id="IPR013700">
    <property type="entry name" value="AflR"/>
</dbReference>